<protein>
    <submittedName>
        <fullName evidence="2">24139_t:CDS:1</fullName>
    </submittedName>
</protein>
<feature type="compositionally biased region" description="Basic and acidic residues" evidence="1">
    <location>
        <begin position="1"/>
        <end position="19"/>
    </location>
</feature>
<evidence type="ECO:0000256" key="1">
    <source>
        <dbReference type="SAM" id="MobiDB-lite"/>
    </source>
</evidence>
<proteinExistence type="predicted"/>
<name>A0ABN7XSD8_GIGMA</name>
<feature type="non-terminal residue" evidence="2">
    <location>
        <position position="66"/>
    </location>
</feature>
<evidence type="ECO:0000313" key="2">
    <source>
        <dbReference type="EMBL" id="CAG8857231.1"/>
    </source>
</evidence>
<sequence>EQLEHQHAQQHEAYRRHTNAESNKQSEFQCKNQRTAYTNYTNSACAQIYNTNAIYCLGLIEIEWSQ</sequence>
<keyword evidence="3" id="KW-1185">Reference proteome</keyword>
<dbReference type="EMBL" id="CAJVQB010168490">
    <property type="protein sequence ID" value="CAG8857231.1"/>
    <property type="molecule type" value="Genomic_DNA"/>
</dbReference>
<comment type="caution">
    <text evidence="2">The sequence shown here is derived from an EMBL/GenBank/DDBJ whole genome shotgun (WGS) entry which is preliminary data.</text>
</comment>
<evidence type="ECO:0000313" key="3">
    <source>
        <dbReference type="Proteomes" id="UP000789901"/>
    </source>
</evidence>
<dbReference type="Proteomes" id="UP000789901">
    <property type="component" value="Unassembled WGS sequence"/>
</dbReference>
<accession>A0ABN7XSD8</accession>
<feature type="non-terminal residue" evidence="2">
    <location>
        <position position="1"/>
    </location>
</feature>
<reference evidence="2 3" key="1">
    <citation type="submission" date="2021-06" db="EMBL/GenBank/DDBJ databases">
        <authorList>
            <person name="Kallberg Y."/>
            <person name="Tangrot J."/>
            <person name="Rosling A."/>
        </authorList>
    </citation>
    <scope>NUCLEOTIDE SEQUENCE [LARGE SCALE GENOMIC DNA]</scope>
    <source>
        <strain evidence="2 3">120-4 pot B 10/14</strain>
    </source>
</reference>
<feature type="region of interest" description="Disordered" evidence="1">
    <location>
        <begin position="1"/>
        <end position="27"/>
    </location>
</feature>
<gene>
    <name evidence="2" type="ORF">GMARGA_LOCUS46052</name>
</gene>
<organism evidence="2 3">
    <name type="scientific">Gigaspora margarita</name>
    <dbReference type="NCBI Taxonomy" id="4874"/>
    <lineage>
        <taxon>Eukaryota</taxon>
        <taxon>Fungi</taxon>
        <taxon>Fungi incertae sedis</taxon>
        <taxon>Mucoromycota</taxon>
        <taxon>Glomeromycotina</taxon>
        <taxon>Glomeromycetes</taxon>
        <taxon>Diversisporales</taxon>
        <taxon>Gigasporaceae</taxon>
        <taxon>Gigaspora</taxon>
    </lineage>
</organism>